<sequence length="271" mass="29772">MIRKVIGGIVVGVGLLVAAKILGFPEIFQYMFFAYAMLGMLVYMLLDAPSVKPISGGKAIVALIVFYLILSVFYIGGASLLPQYDPEDEKGKIEKILAPKRKLTEQGKTEDLIAKVKALDEKAAALQERIKNLGKDVIQEGAAAAGAGVVETSTPSGGASVNDPKELERLGFEQWQLQECYNCHKLKGEGGKKRGPELDNIGSLMTVAEIKEKILEPQSFMAEGFEKEYEKKKMPDKYKELMEEKDVDVLAAWLGTMKNTSVNTPKPIKKK</sequence>
<evidence type="ECO:0000256" key="5">
    <source>
        <dbReference type="SAM" id="Coils"/>
    </source>
</evidence>
<dbReference type="Gene3D" id="1.10.760.10">
    <property type="entry name" value="Cytochrome c-like domain"/>
    <property type="match status" value="1"/>
</dbReference>
<accession>A0AA86MXI1</accession>
<dbReference type="SUPFAM" id="SSF46626">
    <property type="entry name" value="Cytochrome c"/>
    <property type="match status" value="1"/>
</dbReference>
<evidence type="ECO:0000256" key="1">
    <source>
        <dbReference type="ARBA" id="ARBA00022617"/>
    </source>
</evidence>
<dbReference type="AlphaFoldDB" id="A0AA86MXI1"/>
<dbReference type="Pfam" id="PF00034">
    <property type="entry name" value="Cytochrom_C"/>
    <property type="match status" value="1"/>
</dbReference>
<dbReference type="Proteomes" id="UP001179121">
    <property type="component" value="Chromosome"/>
</dbReference>
<dbReference type="PROSITE" id="PS51007">
    <property type="entry name" value="CYTC"/>
    <property type="match status" value="1"/>
</dbReference>
<feature type="transmembrane region" description="Helical" evidence="6">
    <location>
        <begin position="29"/>
        <end position="48"/>
    </location>
</feature>
<dbReference type="EMBL" id="OX365700">
    <property type="protein sequence ID" value="CAI4030730.1"/>
    <property type="molecule type" value="Genomic_DNA"/>
</dbReference>
<evidence type="ECO:0000256" key="6">
    <source>
        <dbReference type="SAM" id="Phobius"/>
    </source>
</evidence>
<keyword evidence="5" id="KW-0175">Coiled coil</keyword>
<name>A0AA86MXI1_9BACT</name>
<dbReference type="InterPro" id="IPR036909">
    <property type="entry name" value="Cyt_c-like_dom_sf"/>
</dbReference>
<protein>
    <submittedName>
        <fullName evidence="8">C-type cytochrome</fullName>
    </submittedName>
</protein>
<keyword evidence="6" id="KW-1133">Transmembrane helix</keyword>
<organism evidence="8 9">
    <name type="scientific">Nitrospira tepida</name>
    <dbReference type="NCBI Taxonomy" id="2973512"/>
    <lineage>
        <taxon>Bacteria</taxon>
        <taxon>Pseudomonadati</taxon>
        <taxon>Nitrospirota</taxon>
        <taxon>Nitrospiria</taxon>
        <taxon>Nitrospirales</taxon>
        <taxon>Nitrospiraceae</taxon>
        <taxon>Nitrospira</taxon>
    </lineage>
</organism>
<gene>
    <name evidence="8" type="ORF">DNFV4_01159</name>
</gene>
<keyword evidence="6" id="KW-0812">Transmembrane</keyword>
<feature type="domain" description="Cytochrome c" evidence="7">
    <location>
        <begin position="141"/>
        <end position="258"/>
    </location>
</feature>
<evidence type="ECO:0000313" key="9">
    <source>
        <dbReference type="Proteomes" id="UP001179121"/>
    </source>
</evidence>
<feature type="coiled-coil region" evidence="5">
    <location>
        <begin position="109"/>
        <end position="136"/>
    </location>
</feature>
<proteinExistence type="predicted"/>
<feature type="transmembrane region" description="Helical" evidence="6">
    <location>
        <begin position="60"/>
        <end position="81"/>
    </location>
</feature>
<dbReference type="GO" id="GO:0009055">
    <property type="term" value="F:electron transfer activity"/>
    <property type="evidence" value="ECO:0007669"/>
    <property type="project" value="InterPro"/>
</dbReference>
<evidence type="ECO:0000259" key="7">
    <source>
        <dbReference type="PROSITE" id="PS51007"/>
    </source>
</evidence>
<keyword evidence="2 4" id="KW-0479">Metal-binding</keyword>
<dbReference type="GO" id="GO:0046872">
    <property type="term" value="F:metal ion binding"/>
    <property type="evidence" value="ECO:0007669"/>
    <property type="project" value="UniProtKB-KW"/>
</dbReference>
<evidence type="ECO:0000256" key="4">
    <source>
        <dbReference type="PROSITE-ProRule" id="PRU00433"/>
    </source>
</evidence>
<dbReference type="KEGG" id="nti:DNFV4_01159"/>
<keyword evidence="3 4" id="KW-0408">Iron</keyword>
<dbReference type="InterPro" id="IPR009056">
    <property type="entry name" value="Cyt_c-like_dom"/>
</dbReference>
<evidence type="ECO:0000313" key="8">
    <source>
        <dbReference type="EMBL" id="CAI4030730.1"/>
    </source>
</evidence>
<evidence type="ECO:0000256" key="3">
    <source>
        <dbReference type="ARBA" id="ARBA00023004"/>
    </source>
</evidence>
<reference evidence="8" key="1">
    <citation type="submission" date="2022-10" db="EMBL/GenBank/DDBJ databases">
        <authorList>
            <person name="Koch H."/>
        </authorList>
    </citation>
    <scope>NUCLEOTIDE SEQUENCE</scope>
    <source>
        <strain evidence="8">DNF</strain>
    </source>
</reference>
<dbReference type="GO" id="GO:0020037">
    <property type="term" value="F:heme binding"/>
    <property type="evidence" value="ECO:0007669"/>
    <property type="project" value="InterPro"/>
</dbReference>
<keyword evidence="1 4" id="KW-0349">Heme</keyword>
<evidence type="ECO:0000256" key="2">
    <source>
        <dbReference type="ARBA" id="ARBA00022723"/>
    </source>
</evidence>
<dbReference type="RefSeq" id="WP_289267703.1">
    <property type="nucleotide sequence ID" value="NZ_OX365700.1"/>
</dbReference>
<keyword evidence="6" id="KW-0472">Membrane</keyword>
<keyword evidence="9" id="KW-1185">Reference proteome</keyword>